<dbReference type="OrthoDB" id="3194910at2"/>
<organism evidence="1 2">
    <name type="scientific">Corynebacterium deserti GIMN1.010</name>
    <dbReference type="NCBI Taxonomy" id="931089"/>
    <lineage>
        <taxon>Bacteria</taxon>
        <taxon>Bacillati</taxon>
        <taxon>Actinomycetota</taxon>
        <taxon>Actinomycetes</taxon>
        <taxon>Mycobacteriales</taxon>
        <taxon>Corynebacteriaceae</taxon>
        <taxon>Corynebacterium</taxon>
    </lineage>
</organism>
<keyword evidence="2" id="KW-1185">Reference proteome</keyword>
<dbReference type="PATRIC" id="fig|931089.4.peg.1054"/>
<name>A0A0M3Q9E3_9CORY</name>
<dbReference type="EMBL" id="CP009220">
    <property type="protein sequence ID" value="ALC05473.1"/>
    <property type="molecule type" value="Genomic_DNA"/>
</dbReference>
<dbReference type="PANTHER" id="PTHR35145:SF1">
    <property type="entry name" value="CYTOPLASMIC PROTEIN"/>
    <property type="match status" value="1"/>
</dbReference>
<evidence type="ECO:0000313" key="1">
    <source>
        <dbReference type="EMBL" id="ALC05473.1"/>
    </source>
</evidence>
<dbReference type="Proteomes" id="UP000068067">
    <property type="component" value="Chromosome"/>
</dbReference>
<dbReference type="KEGG" id="cdx:CDES_05180"/>
<dbReference type="Pfam" id="PF04237">
    <property type="entry name" value="YjbR"/>
    <property type="match status" value="1"/>
</dbReference>
<dbReference type="STRING" id="931089.CDES_05180"/>
<proteinExistence type="predicted"/>
<dbReference type="InterPro" id="IPR058532">
    <property type="entry name" value="YjbR/MT2646/Rv2570-like"/>
</dbReference>
<dbReference type="AlphaFoldDB" id="A0A0M3Q9E3"/>
<evidence type="ECO:0008006" key="3">
    <source>
        <dbReference type="Google" id="ProtNLM"/>
    </source>
</evidence>
<dbReference type="PANTHER" id="PTHR35145">
    <property type="entry name" value="CYTOPLASMIC PROTEIN-RELATED"/>
    <property type="match status" value="1"/>
</dbReference>
<dbReference type="Gene3D" id="3.90.1150.30">
    <property type="match status" value="1"/>
</dbReference>
<gene>
    <name evidence="1" type="ORF">CDES_05180</name>
</gene>
<dbReference type="RefSeq" id="WP_053544541.1">
    <property type="nucleotide sequence ID" value="NZ_CP009220.1"/>
</dbReference>
<dbReference type="InterPro" id="IPR038056">
    <property type="entry name" value="YjbR-like_sf"/>
</dbReference>
<reference evidence="1 2" key="1">
    <citation type="submission" date="2014-08" db="EMBL/GenBank/DDBJ databases">
        <title>Complete genome sequence of Corynebacterium deserti GIMN1.010 (=DSM 45689), isolated from desert sand in western China.</title>
        <authorList>
            <person name="Ruckert C."/>
            <person name="Albersmeier A."/>
            <person name="Kalinowski J."/>
        </authorList>
    </citation>
    <scope>NUCLEOTIDE SEQUENCE [LARGE SCALE GENOMIC DNA]</scope>
    <source>
        <strain evidence="1 2">GIMN1.010</strain>
    </source>
</reference>
<protein>
    <recommendedName>
        <fullName evidence="3">MmcQ-like protein</fullName>
    </recommendedName>
</protein>
<dbReference type="InterPro" id="IPR007351">
    <property type="entry name" value="YjbR"/>
</dbReference>
<dbReference type="SUPFAM" id="SSF142906">
    <property type="entry name" value="YjbR-like"/>
    <property type="match status" value="1"/>
</dbReference>
<sequence>MDLHHVGREHALSLVQATKEYPFGPETEVFKIRGKMFLYISMHEGEPIITLKADPEIGASLRSSFPSITPGYHMNKIHWISIRNGERITEDLVVGLVETSYHLVVSSLPKSKRP</sequence>
<accession>A0A0M3Q9E3</accession>
<evidence type="ECO:0000313" key="2">
    <source>
        <dbReference type="Proteomes" id="UP000068067"/>
    </source>
</evidence>